<dbReference type="InterPro" id="IPR019587">
    <property type="entry name" value="Polyketide_cyclase/dehydratase"/>
</dbReference>
<dbReference type="InterPro" id="IPR023393">
    <property type="entry name" value="START-like_dom_sf"/>
</dbReference>
<feature type="signal peptide" evidence="2">
    <location>
        <begin position="1"/>
        <end position="34"/>
    </location>
</feature>
<dbReference type="Proteomes" id="UP001335183">
    <property type="component" value="Chromosome"/>
</dbReference>
<evidence type="ECO:0000256" key="1">
    <source>
        <dbReference type="SAM" id="MobiDB-lite"/>
    </source>
</evidence>
<feature type="compositionally biased region" description="Basic and acidic residues" evidence="1">
    <location>
        <begin position="204"/>
        <end position="219"/>
    </location>
</feature>
<accession>A0ABZ2D184</accession>
<evidence type="ECO:0000256" key="2">
    <source>
        <dbReference type="SAM" id="SignalP"/>
    </source>
</evidence>
<keyword evidence="4" id="KW-1185">Reference proteome</keyword>
<proteinExistence type="predicted"/>
<feature type="chain" id="PRO_5046331563" evidence="2">
    <location>
        <begin position="35"/>
        <end position="245"/>
    </location>
</feature>
<reference evidence="3 4" key="1">
    <citation type="submission" date="2024-02" db="EMBL/GenBank/DDBJ databases">
        <title>The whole genome sequence of five bacterial samples isolated from Abu Dhabi Sabkha-shore region.</title>
        <authorList>
            <person name="Sudalaimuthuasari N."/>
            <person name="Sarfraz B."/>
            <person name="Tuyisabe J.D."/>
            <person name="Mugisha Ntwali L.D.M."/>
            <person name="Ali A.I.A.A."/>
            <person name="Almansoori S.Z.A."/>
            <person name="Alajami H.S.A."/>
            <person name="Almeqbaali A.A.S."/>
            <person name="Kundu B."/>
            <person name="Saeed E.E."/>
            <person name="Sukumarinath V."/>
            <person name="Mishra A.K."/>
            <person name="Hazzouri K.M."/>
            <person name="Almaskari R."/>
            <person name="Sharma A.K."/>
            <person name="Amiri K.M.A."/>
        </authorList>
    </citation>
    <scope>NUCLEOTIDE SEQUENCE [LARGE SCALE GENOMIC DNA]</scope>
    <source>
        <strain evidence="4">kcgeb_sd</strain>
    </source>
</reference>
<feature type="region of interest" description="Disordered" evidence="1">
    <location>
        <begin position="193"/>
        <end position="245"/>
    </location>
</feature>
<evidence type="ECO:0000313" key="4">
    <source>
        <dbReference type="Proteomes" id="UP001335183"/>
    </source>
</evidence>
<evidence type="ECO:0000313" key="3">
    <source>
        <dbReference type="EMBL" id="WWA46107.1"/>
    </source>
</evidence>
<organism evidence="3 4">
    <name type="scientific">Pelagerythrobacter marensis</name>
    <dbReference type="NCBI Taxonomy" id="543877"/>
    <lineage>
        <taxon>Bacteria</taxon>
        <taxon>Pseudomonadati</taxon>
        <taxon>Pseudomonadota</taxon>
        <taxon>Alphaproteobacteria</taxon>
        <taxon>Sphingomonadales</taxon>
        <taxon>Erythrobacteraceae</taxon>
        <taxon>Pelagerythrobacter</taxon>
    </lineage>
</organism>
<sequence length="245" mass="25670">MPRYSLPAIRWPRPSGCLAAVFGGVLACSAPASAEVVERGDDSFVVRVTRTVEAGPREAWMALISPAKWWSDDHTWSGDAANMTLTPQAGGCFCERIPEVETAETVGLAGSVQHMEVIYAAPDSALRLRGALGPLQSEAATGVLTIAFDKAGEGTAITFEYVVGGYMRYDTETIAKAVDGVMAQQIEGLADLLGPRDGPAADKAQADKAETGEADRADTAEESESAADTPGRKSVEDAFGDISGD</sequence>
<gene>
    <name evidence="3" type="ORF">V5F89_07345</name>
</gene>
<dbReference type="PROSITE" id="PS51257">
    <property type="entry name" value="PROKAR_LIPOPROTEIN"/>
    <property type="match status" value="1"/>
</dbReference>
<dbReference type="SUPFAM" id="SSF55961">
    <property type="entry name" value="Bet v1-like"/>
    <property type="match status" value="1"/>
</dbReference>
<dbReference type="Pfam" id="PF10604">
    <property type="entry name" value="Polyketide_cyc2"/>
    <property type="match status" value="1"/>
</dbReference>
<protein>
    <submittedName>
        <fullName evidence="3">SRPBCC family protein</fullName>
    </submittedName>
</protein>
<dbReference type="RefSeq" id="WP_338445010.1">
    <property type="nucleotide sequence ID" value="NZ_CP144918.1"/>
</dbReference>
<name>A0ABZ2D184_9SPHN</name>
<dbReference type="EMBL" id="CP144918">
    <property type="protein sequence ID" value="WWA46107.1"/>
    <property type="molecule type" value="Genomic_DNA"/>
</dbReference>
<dbReference type="Gene3D" id="3.30.530.20">
    <property type="match status" value="1"/>
</dbReference>
<keyword evidence="2" id="KW-0732">Signal</keyword>